<dbReference type="EMBL" id="JADEXN010000075">
    <property type="protein sequence ID" value="MBE9040330.1"/>
    <property type="molecule type" value="Genomic_DNA"/>
</dbReference>
<dbReference type="Proteomes" id="UP000621799">
    <property type="component" value="Unassembled WGS sequence"/>
</dbReference>
<name>A0A928Z7A1_9CYAN</name>
<reference evidence="1" key="1">
    <citation type="submission" date="2020-10" db="EMBL/GenBank/DDBJ databases">
        <authorList>
            <person name="Castelo-Branco R."/>
            <person name="Eusebio N."/>
            <person name="Adriana R."/>
            <person name="Vieira A."/>
            <person name="Brugerolle De Fraissinette N."/>
            <person name="Rezende De Castro R."/>
            <person name="Schneider M.P."/>
            <person name="Vasconcelos V."/>
            <person name="Leao P.N."/>
        </authorList>
    </citation>
    <scope>NUCLEOTIDE SEQUENCE</scope>
    <source>
        <strain evidence="1">LEGE 11467</strain>
    </source>
</reference>
<dbReference type="AlphaFoldDB" id="A0A928Z7A1"/>
<keyword evidence="2" id="KW-1185">Reference proteome</keyword>
<dbReference type="RefSeq" id="WP_264320583.1">
    <property type="nucleotide sequence ID" value="NZ_JADEXN010000075.1"/>
</dbReference>
<gene>
    <name evidence="1" type="ORF">IQ235_05930</name>
</gene>
<protein>
    <submittedName>
        <fullName evidence="1">Uncharacterized protein</fullName>
    </submittedName>
</protein>
<evidence type="ECO:0000313" key="1">
    <source>
        <dbReference type="EMBL" id="MBE9040330.1"/>
    </source>
</evidence>
<organism evidence="1 2">
    <name type="scientific">Zarconia navalis LEGE 11467</name>
    <dbReference type="NCBI Taxonomy" id="1828826"/>
    <lineage>
        <taxon>Bacteria</taxon>
        <taxon>Bacillati</taxon>
        <taxon>Cyanobacteriota</taxon>
        <taxon>Cyanophyceae</taxon>
        <taxon>Oscillatoriophycideae</taxon>
        <taxon>Oscillatoriales</taxon>
        <taxon>Oscillatoriales incertae sedis</taxon>
        <taxon>Zarconia</taxon>
        <taxon>Zarconia navalis</taxon>
    </lineage>
</organism>
<sequence>MTTATSYPNAPDLNADNYVVVGLATCFIREEGETVAVQILEPIPSAALETILKKIPTSYEIAYSTTLGEIVTGDEPQRPSVFPATAQFCDEFADRAFSAARTYKSRPEAQEHIPLGTTCDDFNHSVERKRVLNSENIVTAEDNVKQHSHTHQVL</sequence>
<accession>A0A928Z7A1</accession>
<comment type="caution">
    <text evidence="1">The sequence shown here is derived from an EMBL/GenBank/DDBJ whole genome shotgun (WGS) entry which is preliminary data.</text>
</comment>
<proteinExistence type="predicted"/>
<evidence type="ECO:0000313" key="2">
    <source>
        <dbReference type="Proteomes" id="UP000621799"/>
    </source>
</evidence>